<dbReference type="PRINTS" id="PR00163">
    <property type="entry name" value="RUBREDOXIN"/>
</dbReference>
<dbReference type="CDD" id="cd00730">
    <property type="entry name" value="rubredoxin"/>
    <property type="match status" value="1"/>
</dbReference>
<dbReference type="PANTHER" id="PTHR47627:SF1">
    <property type="entry name" value="RUBREDOXIN-1-RELATED"/>
    <property type="match status" value="1"/>
</dbReference>
<feature type="binding site" evidence="8">
    <location>
        <position position="6"/>
    </location>
    <ligand>
        <name>Fe cation</name>
        <dbReference type="ChEBI" id="CHEBI:24875"/>
    </ligand>
</feature>
<keyword evidence="3 7" id="KW-0813">Transport</keyword>
<dbReference type="PANTHER" id="PTHR47627">
    <property type="entry name" value="RUBREDOXIN"/>
    <property type="match status" value="1"/>
</dbReference>
<dbReference type="PROSITE" id="PS50903">
    <property type="entry name" value="RUBREDOXIN_LIKE"/>
    <property type="match status" value="1"/>
</dbReference>
<dbReference type="PIRSF" id="PIRSF000071">
    <property type="entry name" value="Rubredoxin"/>
    <property type="match status" value="1"/>
</dbReference>
<dbReference type="FunFam" id="2.20.28.10:FF:000001">
    <property type="entry name" value="Rubredoxin"/>
    <property type="match status" value="1"/>
</dbReference>
<evidence type="ECO:0000256" key="6">
    <source>
        <dbReference type="ARBA" id="ARBA00023004"/>
    </source>
</evidence>
<sequence>MDKWECTACGYIYDPAVGDPDSGIPPGTVFEDLPDDWICPMCGVGKDEFRRVE</sequence>
<evidence type="ECO:0000259" key="9">
    <source>
        <dbReference type="PROSITE" id="PS50903"/>
    </source>
</evidence>
<comment type="cofactor">
    <cofactor evidence="7 8">
        <name>Fe(3+)</name>
        <dbReference type="ChEBI" id="CHEBI:29034"/>
    </cofactor>
    <text evidence="7 8">Binds 1 Fe(3+) ion per subunit.</text>
</comment>
<evidence type="ECO:0000256" key="1">
    <source>
        <dbReference type="ARBA" id="ARBA00002360"/>
    </source>
</evidence>
<dbReference type="GO" id="GO:0009055">
    <property type="term" value="F:electron transfer activity"/>
    <property type="evidence" value="ECO:0007669"/>
    <property type="project" value="InterPro"/>
</dbReference>
<evidence type="ECO:0000313" key="10">
    <source>
        <dbReference type="EMBL" id="HEC57098.1"/>
    </source>
</evidence>
<accession>A0A7J2S0X2</accession>
<dbReference type="SUPFAM" id="SSF57802">
    <property type="entry name" value="Rubredoxin-like"/>
    <property type="match status" value="1"/>
</dbReference>
<proteinExistence type="inferred from homology"/>
<keyword evidence="4 7" id="KW-0479">Metal-binding</keyword>
<dbReference type="InterPro" id="IPR024934">
    <property type="entry name" value="Rubredoxin-like_dom"/>
</dbReference>
<dbReference type="EMBL" id="DRIE01000073">
    <property type="protein sequence ID" value="HEC57098.1"/>
    <property type="molecule type" value="Genomic_DNA"/>
</dbReference>
<evidence type="ECO:0000256" key="4">
    <source>
        <dbReference type="ARBA" id="ARBA00022723"/>
    </source>
</evidence>
<dbReference type="Proteomes" id="UP000885936">
    <property type="component" value="Unassembled WGS sequence"/>
</dbReference>
<keyword evidence="6 7" id="KW-0408">Iron</keyword>
<evidence type="ECO:0000256" key="7">
    <source>
        <dbReference type="PIRNR" id="PIRNR000071"/>
    </source>
</evidence>
<dbReference type="Pfam" id="PF00301">
    <property type="entry name" value="Rubredoxin"/>
    <property type="match status" value="1"/>
</dbReference>
<comment type="similarity">
    <text evidence="2 7">Belongs to the rubredoxin family.</text>
</comment>
<evidence type="ECO:0000256" key="2">
    <source>
        <dbReference type="ARBA" id="ARBA00005337"/>
    </source>
</evidence>
<reference evidence="10" key="1">
    <citation type="journal article" date="2020" name="mSystems">
        <title>Genome- and Community-Level Interaction Insights into Carbon Utilization and Element Cycling Functions of Hydrothermarchaeota in Hydrothermal Sediment.</title>
        <authorList>
            <person name="Zhou Z."/>
            <person name="Liu Y."/>
            <person name="Xu W."/>
            <person name="Pan J."/>
            <person name="Luo Z.H."/>
            <person name="Li M."/>
        </authorList>
    </citation>
    <scope>NUCLEOTIDE SEQUENCE [LARGE SCALE GENOMIC DNA]</scope>
    <source>
        <strain evidence="10">HyVt-386</strain>
    </source>
</reference>
<gene>
    <name evidence="10" type="ORF">ENI32_04335</name>
</gene>
<evidence type="ECO:0000256" key="5">
    <source>
        <dbReference type="ARBA" id="ARBA00022982"/>
    </source>
</evidence>
<dbReference type="NCBIfam" id="NF045768">
    <property type="entry name" value="RubredRD"/>
    <property type="match status" value="1"/>
</dbReference>
<dbReference type="InterPro" id="IPR024935">
    <property type="entry name" value="Rubredoxin_dom"/>
</dbReference>
<dbReference type="GO" id="GO:0005506">
    <property type="term" value="F:iron ion binding"/>
    <property type="evidence" value="ECO:0007669"/>
    <property type="project" value="InterPro"/>
</dbReference>
<evidence type="ECO:0000256" key="8">
    <source>
        <dbReference type="PIRSR" id="PIRSR000071-1"/>
    </source>
</evidence>
<comment type="function">
    <text evidence="1 7">Rubredoxin is a small nonheme, iron protein lacking acid-labile sulfide. Its single Fe, chelated to 4 Cys, functions as an electron acceptor and may also stabilize the conformation of the molecule.</text>
</comment>
<feature type="binding site" evidence="8">
    <location>
        <position position="39"/>
    </location>
    <ligand>
        <name>Fe cation</name>
        <dbReference type="ChEBI" id="CHEBI:24875"/>
    </ligand>
</feature>
<protein>
    <recommendedName>
        <fullName evidence="7">Rubredoxin</fullName>
    </recommendedName>
</protein>
<feature type="domain" description="Rubredoxin-like" evidence="9">
    <location>
        <begin position="1"/>
        <end position="52"/>
    </location>
</feature>
<feature type="binding site" evidence="8">
    <location>
        <position position="42"/>
    </location>
    <ligand>
        <name>Fe cation</name>
        <dbReference type="ChEBI" id="CHEBI:24875"/>
    </ligand>
</feature>
<dbReference type="GO" id="GO:0043448">
    <property type="term" value="P:alkane catabolic process"/>
    <property type="evidence" value="ECO:0007669"/>
    <property type="project" value="TreeGrafter"/>
</dbReference>
<comment type="caution">
    <text evidence="10">The sequence shown here is derived from an EMBL/GenBank/DDBJ whole genome shotgun (WGS) entry which is preliminary data.</text>
</comment>
<organism evidence="10">
    <name type="scientific">Candidatus Syntropharchaeum butanivorans</name>
    <dbReference type="NCBI Taxonomy" id="1839936"/>
    <lineage>
        <taxon>Archaea</taxon>
        <taxon>Methanobacteriati</taxon>
        <taxon>Methanobacteriota</taxon>
        <taxon>Stenosarchaea group</taxon>
        <taxon>Methanomicrobia</taxon>
        <taxon>Methanosarcinales</taxon>
        <taxon>ANME-2 cluster</taxon>
        <taxon>Candidatus Syntropharchaeum</taxon>
    </lineage>
</organism>
<feature type="binding site" evidence="8">
    <location>
        <position position="9"/>
    </location>
    <ligand>
        <name>Fe cation</name>
        <dbReference type="ChEBI" id="CHEBI:24875"/>
    </ligand>
</feature>
<dbReference type="AlphaFoldDB" id="A0A7J2S0X2"/>
<dbReference type="InterPro" id="IPR018527">
    <property type="entry name" value="Rubredoxin_Fe_BS"/>
</dbReference>
<keyword evidence="5 7" id="KW-0249">Electron transport</keyword>
<dbReference type="InterPro" id="IPR050526">
    <property type="entry name" value="Rubredoxin_ET"/>
</dbReference>
<dbReference type="Gene3D" id="2.20.28.10">
    <property type="match status" value="1"/>
</dbReference>
<dbReference type="PROSITE" id="PS00202">
    <property type="entry name" value="RUBREDOXIN"/>
    <property type="match status" value="1"/>
</dbReference>
<name>A0A7J2S0X2_9EURY</name>
<dbReference type="InterPro" id="IPR024922">
    <property type="entry name" value="Rubredoxin"/>
</dbReference>
<evidence type="ECO:0000256" key="3">
    <source>
        <dbReference type="ARBA" id="ARBA00022448"/>
    </source>
</evidence>